<protein>
    <recommendedName>
        <fullName evidence="9">TRAP transporter small permease protein</fullName>
    </recommendedName>
</protein>
<comment type="subcellular location">
    <subcellularLocation>
        <location evidence="1 9">Cell inner membrane</location>
        <topology evidence="1 9">Multi-pass membrane protein</topology>
    </subcellularLocation>
</comment>
<proteinExistence type="inferred from homology"/>
<gene>
    <name evidence="11" type="ORF">SAMN02745213_00779</name>
</gene>
<comment type="similarity">
    <text evidence="8 9">Belongs to the TRAP transporter small permease family.</text>
</comment>
<dbReference type="PANTHER" id="PTHR35011:SF2">
    <property type="entry name" value="2,3-DIKETO-L-GULONATE TRAP TRANSPORTER SMALL PERMEASE PROTEIN YIAM"/>
    <property type="match status" value="1"/>
</dbReference>
<comment type="subunit">
    <text evidence="9">The complex comprises the extracytoplasmic solute receptor protein and the two transmembrane proteins.</text>
</comment>
<evidence type="ECO:0000256" key="2">
    <source>
        <dbReference type="ARBA" id="ARBA00022448"/>
    </source>
</evidence>
<sequence>MQSLRQILDKVLITICVVLFIEMTIVGTYQIVTRYFFNSPSTISEEIVTYSFTWLSILGAASVFGKRGHLCMTFFSAKFTGRKKAYLDIFSELCVMLTAVSLLIYGGYIMSTENFSQETASLGISMGFMYAVLPISGVIICLYGLLNLLDIFKVLSSPDVDRYGVSAES</sequence>
<dbReference type="GO" id="GO:0005886">
    <property type="term" value="C:plasma membrane"/>
    <property type="evidence" value="ECO:0007669"/>
    <property type="project" value="UniProtKB-SubCell"/>
</dbReference>
<dbReference type="Proteomes" id="UP000242432">
    <property type="component" value="Unassembled WGS sequence"/>
</dbReference>
<reference evidence="12" key="1">
    <citation type="submission" date="2017-02" db="EMBL/GenBank/DDBJ databases">
        <authorList>
            <person name="Varghese N."/>
            <person name="Submissions S."/>
        </authorList>
    </citation>
    <scope>NUCLEOTIDE SEQUENCE [LARGE SCALE GENOMIC DNA]</scope>
    <source>
        <strain evidence="12">DSM 3072</strain>
    </source>
</reference>
<dbReference type="GO" id="GO:0015740">
    <property type="term" value="P:C4-dicarboxylate transport"/>
    <property type="evidence" value="ECO:0007669"/>
    <property type="project" value="TreeGrafter"/>
</dbReference>
<name>A0A1T4V530_9GAMM</name>
<evidence type="ECO:0000256" key="5">
    <source>
        <dbReference type="ARBA" id="ARBA00022692"/>
    </source>
</evidence>
<keyword evidence="2 9" id="KW-0813">Transport</keyword>
<evidence type="ECO:0000256" key="8">
    <source>
        <dbReference type="ARBA" id="ARBA00038436"/>
    </source>
</evidence>
<organism evidence="11 12">
    <name type="scientific">Succinivibrio dextrinosolvens DSM 3072</name>
    <dbReference type="NCBI Taxonomy" id="1123324"/>
    <lineage>
        <taxon>Bacteria</taxon>
        <taxon>Pseudomonadati</taxon>
        <taxon>Pseudomonadota</taxon>
        <taxon>Gammaproteobacteria</taxon>
        <taxon>Aeromonadales</taxon>
        <taxon>Succinivibrionaceae</taxon>
        <taxon>Succinivibrio</taxon>
    </lineage>
</organism>
<dbReference type="RefSeq" id="WP_074841469.1">
    <property type="nucleotide sequence ID" value="NZ_FUXX01000009.1"/>
</dbReference>
<feature type="transmembrane region" description="Helical" evidence="9">
    <location>
        <begin position="47"/>
        <end position="64"/>
    </location>
</feature>
<evidence type="ECO:0000313" key="12">
    <source>
        <dbReference type="Proteomes" id="UP000242432"/>
    </source>
</evidence>
<evidence type="ECO:0000256" key="6">
    <source>
        <dbReference type="ARBA" id="ARBA00022989"/>
    </source>
</evidence>
<dbReference type="AlphaFoldDB" id="A0A1T4V530"/>
<dbReference type="InterPro" id="IPR007387">
    <property type="entry name" value="TRAP_DctQ"/>
</dbReference>
<accession>A0A1T4V530</accession>
<keyword evidence="5 9" id="KW-0812">Transmembrane</keyword>
<comment type="function">
    <text evidence="9">Part of the tripartite ATP-independent periplasmic (TRAP) transport system.</text>
</comment>
<evidence type="ECO:0000259" key="10">
    <source>
        <dbReference type="Pfam" id="PF04290"/>
    </source>
</evidence>
<feature type="transmembrane region" description="Helical" evidence="9">
    <location>
        <begin position="128"/>
        <end position="149"/>
    </location>
</feature>
<keyword evidence="12" id="KW-1185">Reference proteome</keyword>
<evidence type="ECO:0000256" key="4">
    <source>
        <dbReference type="ARBA" id="ARBA00022519"/>
    </source>
</evidence>
<dbReference type="STRING" id="83771.SAMN02910357_01445"/>
<keyword evidence="6 9" id="KW-1133">Transmembrane helix</keyword>
<feature type="transmembrane region" description="Helical" evidence="9">
    <location>
        <begin position="12"/>
        <end position="32"/>
    </location>
</feature>
<evidence type="ECO:0000256" key="1">
    <source>
        <dbReference type="ARBA" id="ARBA00004429"/>
    </source>
</evidence>
<dbReference type="InterPro" id="IPR055348">
    <property type="entry name" value="DctQ"/>
</dbReference>
<evidence type="ECO:0000256" key="7">
    <source>
        <dbReference type="ARBA" id="ARBA00023136"/>
    </source>
</evidence>
<keyword evidence="3" id="KW-1003">Cell membrane</keyword>
<feature type="transmembrane region" description="Helical" evidence="9">
    <location>
        <begin position="85"/>
        <end position="108"/>
    </location>
</feature>
<feature type="domain" description="Tripartite ATP-independent periplasmic transporters DctQ component" evidence="10">
    <location>
        <begin position="23"/>
        <end position="152"/>
    </location>
</feature>
<keyword evidence="7 9" id="KW-0472">Membrane</keyword>
<dbReference type="PANTHER" id="PTHR35011">
    <property type="entry name" value="2,3-DIKETO-L-GULONATE TRAP TRANSPORTER SMALL PERMEASE PROTEIN YIAM"/>
    <property type="match status" value="1"/>
</dbReference>
<evidence type="ECO:0000256" key="3">
    <source>
        <dbReference type="ARBA" id="ARBA00022475"/>
    </source>
</evidence>
<evidence type="ECO:0000256" key="9">
    <source>
        <dbReference type="RuleBase" id="RU369079"/>
    </source>
</evidence>
<dbReference type="Pfam" id="PF04290">
    <property type="entry name" value="DctQ"/>
    <property type="match status" value="1"/>
</dbReference>
<dbReference type="GO" id="GO:0022857">
    <property type="term" value="F:transmembrane transporter activity"/>
    <property type="evidence" value="ECO:0007669"/>
    <property type="project" value="UniProtKB-UniRule"/>
</dbReference>
<dbReference type="EMBL" id="FUXX01000009">
    <property type="protein sequence ID" value="SKA59984.1"/>
    <property type="molecule type" value="Genomic_DNA"/>
</dbReference>
<keyword evidence="4 9" id="KW-0997">Cell inner membrane</keyword>
<evidence type="ECO:0000313" key="11">
    <source>
        <dbReference type="EMBL" id="SKA59984.1"/>
    </source>
</evidence>